<name>A0A1Z5S805_SORBI</name>
<keyword evidence="3" id="KW-1185">Reference proteome</keyword>
<proteinExistence type="predicted"/>
<evidence type="ECO:0000256" key="1">
    <source>
        <dbReference type="SAM" id="MobiDB-lite"/>
    </source>
</evidence>
<accession>A0A1Z5S805</accession>
<gene>
    <name evidence="2" type="ORF">SORBI_3001G284425</name>
</gene>
<feature type="compositionally biased region" description="Basic and acidic residues" evidence="1">
    <location>
        <begin position="132"/>
        <end position="142"/>
    </location>
</feature>
<sequence>MVGRRHGRKRVKQMQSGCSVVFSSVGTEEESAGWDPPSLVLATTTRVSPTPFRSVPFTPPLPSPPILSLSLLPRLPSPPPRPATGRPLACRPPPPPVGPTALRSSHCWPGRPSTPPLSGVARETNQPTTPPTRERERGREQGGGRLLLLAPRIPGLSRAPGTSGGECGTRAAGDFSRGFSDPPPSDATW</sequence>
<protein>
    <submittedName>
        <fullName evidence="2">Uncharacterized protein</fullName>
    </submittedName>
</protein>
<reference evidence="2 3" key="1">
    <citation type="journal article" date="2009" name="Nature">
        <title>The Sorghum bicolor genome and the diversification of grasses.</title>
        <authorList>
            <person name="Paterson A.H."/>
            <person name="Bowers J.E."/>
            <person name="Bruggmann R."/>
            <person name="Dubchak I."/>
            <person name="Grimwood J."/>
            <person name="Gundlach H."/>
            <person name="Haberer G."/>
            <person name="Hellsten U."/>
            <person name="Mitros T."/>
            <person name="Poliakov A."/>
            <person name="Schmutz J."/>
            <person name="Spannagl M."/>
            <person name="Tang H."/>
            <person name="Wang X."/>
            <person name="Wicker T."/>
            <person name="Bharti A.K."/>
            <person name="Chapman J."/>
            <person name="Feltus F.A."/>
            <person name="Gowik U."/>
            <person name="Grigoriev I.V."/>
            <person name="Lyons E."/>
            <person name="Maher C.A."/>
            <person name="Martis M."/>
            <person name="Narechania A."/>
            <person name="Otillar R.P."/>
            <person name="Penning B.W."/>
            <person name="Salamov A.A."/>
            <person name="Wang Y."/>
            <person name="Zhang L."/>
            <person name="Carpita N.C."/>
            <person name="Freeling M."/>
            <person name="Gingle A.R."/>
            <person name="Hash C.T."/>
            <person name="Keller B."/>
            <person name="Klein P."/>
            <person name="Kresovich S."/>
            <person name="McCann M.C."/>
            <person name="Ming R."/>
            <person name="Peterson D.G."/>
            <person name="Mehboob-ur-Rahman"/>
            <person name="Ware D."/>
            <person name="Westhoff P."/>
            <person name="Mayer K.F."/>
            <person name="Messing J."/>
            <person name="Rokhsar D.S."/>
        </authorList>
    </citation>
    <scope>NUCLEOTIDE SEQUENCE [LARGE SCALE GENOMIC DNA]</scope>
    <source>
        <strain evidence="3">cv. BTx623</strain>
    </source>
</reference>
<dbReference type="AlphaFoldDB" id="A0A1Z5S805"/>
<dbReference type="EMBL" id="CM000760">
    <property type="protein sequence ID" value="OQU92060.1"/>
    <property type="molecule type" value="Genomic_DNA"/>
</dbReference>
<reference evidence="3" key="2">
    <citation type="journal article" date="2018" name="Plant J.">
        <title>The Sorghum bicolor reference genome: improved assembly, gene annotations, a transcriptome atlas, and signatures of genome organization.</title>
        <authorList>
            <person name="McCormick R.F."/>
            <person name="Truong S.K."/>
            <person name="Sreedasyam A."/>
            <person name="Jenkins J."/>
            <person name="Shu S."/>
            <person name="Sims D."/>
            <person name="Kennedy M."/>
            <person name="Amirebrahimi M."/>
            <person name="Weers B.D."/>
            <person name="McKinley B."/>
            <person name="Mattison A."/>
            <person name="Morishige D.T."/>
            <person name="Grimwood J."/>
            <person name="Schmutz J."/>
            <person name="Mullet J.E."/>
        </authorList>
    </citation>
    <scope>NUCLEOTIDE SEQUENCE [LARGE SCALE GENOMIC DNA]</scope>
    <source>
        <strain evidence="3">cv. BTx623</strain>
    </source>
</reference>
<evidence type="ECO:0000313" key="2">
    <source>
        <dbReference type="EMBL" id="OQU92060.1"/>
    </source>
</evidence>
<dbReference type="Gramene" id="OQU92060">
    <property type="protein sequence ID" value="OQU92060"/>
    <property type="gene ID" value="SORBI_3001G284425"/>
</dbReference>
<dbReference type="InParanoid" id="A0A1Z5S805"/>
<dbReference type="Proteomes" id="UP000000768">
    <property type="component" value="Chromosome 1"/>
</dbReference>
<evidence type="ECO:0000313" key="3">
    <source>
        <dbReference type="Proteomes" id="UP000000768"/>
    </source>
</evidence>
<feature type="region of interest" description="Disordered" evidence="1">
    <location>
        <begin position="49"/>
        <end position="189"/>
    </location>
</feature>
<organism evidence="2 3">
    <name type="scientific">Sorghum bicolor</name>
    <name type="common">Sorghum</name>
    <name type="synonym">Sorghum vulgare</name>
    <dbReference type="NCBI Taxonomy" id="4558"/>
    <lineage>
        <taxon>Eukaryota</taxon>
        <taxon>Viridiplantae</taxon>
        <taxon>Streptophyta</taxon>
        <taxon>Embryophyta</taxon>
        <taxon>Tracheophyta</taxon>
        <taxon>Spermatophyta</taxon>
        <taxon>Magnoliopsida</taxon>
        <taxon>Liliopsida</taxon>
        <taxon>Poales</taxon>
        <taxon>Poaceae</taxon>
        <taxon>PACMAD clade</taxon>
        <taxon>Panicoideae</taxon>
        <taxon>Andropogonodae</taxon>
        <taxon>Andropogoneae</taxon>
        <taxon>Sorghinae</taxon>
        <taxon>Sorghum</taxon>
    </lineage>
</organism>